<keyword evidence="2" id="KW-0732">Signal</keyword>
<feature type="compositionally biased region" description="Polar residues" evidence="1">
    <location>
        <begin position="374"/>
        <end position="388"/>
    </location>
</feature>
<evidence type="ECO:0000256" key="1">
    <source>
        <dbReference type="SAM" id="MobiDB-lite"/>
    </source>
</evidence>
<feature type="region of interest" description="Disordered" evidence="1">
    <location>
        <begin position="374"/>
        <end position="395"/>
    </location>
</feature>
<dbReference type="PANTHER" id="PTHR41339">
    <property type="entry name" value="LIPL48"/>
    <property type="match status" value="1"/>
</dbReference>
<dbReference type="SMART" id="SM00710">
    <property type="entry name" value="PbH1"/>
    <property type="match status" value="4"/>
</dbReference>
<sequence length="395" mass="40460">MKKFISSALVLCTLSLTTVAVFNSCSSDEDTTITPNPSNVTIDPNNFKLALKSGDKLVLDANIVYRMNGPVIVNNGAELTIPAGTKILCSGGTDTYLAVAQGGKIFINGTASSPVVFTSGAATPKKADWGGIVICGKAPINAGTTAASEVGGSLPYGGTVSDDNSGSITYTQIRWAGARFNDAKEYNGLSLFGVGNGTKIDGVSILDGADDGIEFFGGTVNVSNILSINNDDDAFDWTEGWNGNATNIYAKRNAANVGNRGIEADNNSGNQTATPMSNPTIKNATFIGFTTTDNEGAGTNLFRVGTGATLDNVVFSGWATAITIQHDTTIANLNGKNKFTNIKFDNVGANAVTIASATGSVAQPAAAGTYTENANATGAGNGTSTPSWANGWAGL</sequence>
<evidence type="ECO:0000313" key="4">
    <source>
        <dbReference type="Proteomes" id="UP000185207"/>
    </source>
</evidence>
<dbReference type="AlphaFoldDB" id="A0A1N6H1R5"/>
<evidence type="ECO:0008006" key="5">
    <source>
        <dbReference type="Google" id="ProtNLM"/>
    </source>
</evidence>
<name>A0A1N6H1R5_9FLAO</name>
<evidence type="ECO:0000313" key="3">
    <source>
        <dbReference type="EMBL" id="SIO13720.1"/>
    </source>
</evidence>
<dbReference type="EMBL" id="FSRK01000001">
    <property type="protein sequence ID" value="SIO13720.1"/>
    <property type="molecule type" value="Genomic_DNA"/>
</dbReference>
<accession>A0A1N6H1R5</accession>
<dbReference type="Proteomes" id="UP000185207">
    <property type="component" value="Unassembled WGS sequence"/>
</dbReference>
<feature type="signal peptide" evidence="2">
    <location>
        <begin position="1"/>
        <end position="20"/>
    </location>
</feature>
<dbReference type="OrthoDB" id="1521716at2"/>
<dbReference type="STRING" id="1416779.SAMN05444409_2201"/>
<organism evidence="3 4">
    <name type="scientific">Epilithonimonas zeae</name>
    <dbReference type="NCBI Taxonomy" id="1416779"/>
    <lineage>
        <taxon>Bacteria</taxon>
        <taxon>Pseudomonadati</taxon>
        <taxon>Bacteroidota</taxon>
        <taxon>Flavobacteriia</taxon>
        <taxon>Flavobacteriales</taxon>
        <taxon>Weeksellaceae</taxon>
        <taxon>Chryseobacterium group</taxon>
        <taxon>Epilithonimonas</taxon>
    </lineage>
</organism>
<proteinExistence type="predicted"/>
<dbReference type="SUPFAM" id="SSF51126">
    <property type="entry name" value="Pectin lyase-like"/>
    <property type="match status" value="1"/>
</dbReference>
<gene>
    <name evidence="3" type="ORF">SAMN05444409_2201</name>
</gene>
<evidence type="ECO:0000256" key="2">
    <source>
        <dbReference type="SAM" id="SignalP"/>
    </source>
</evidence>
<dbReference type="PANTHER" id="PTHR41339:SF1">
    <property type="entry name" value="SECRETED PROTEIN"/>
    <property type="match status" value="1"/>
</dbReference>
<dbReference type="RefSeq" id="WP_074235286.1">
    <property type="nucleotide sequence ID" value="NZ_FSRK01000001.1"/>
</dbReference>
<protein>
    <recommendedName>
        <fullName evidence="5">T9SS C-terminal target domain-containing protein</fullName>
    </recommendedName>
</protein>
<dbReference type="InterPro" id="IPR011050">
    <property type="entry name" value="Pectin_lyase_fold/virulence"/>
</dbReference>
<dbReference type="InterPro" id="IPR006626">
    <property type="entry name" value="PbH1"/>
</dbReference>
<feature type="chain" id="PRO_5012681184" description="T9SS C-terminal target domain-containing protein" evidence="2">
    <location>
        <begin position="21"/>
        <end position="395"/>
    </location>
</feature>
<reference evidence="4" key="1">
    <citation type="submission" date="2016-11" db="EMBL/GenBank/DDBJ databases">
        <authorList>
            <person name="Varghese N."/>
            <person name="Submissions S."/>
        </authorList>
    </citation>
    <scope>NUCLEOTIDE SEQUENCE [LARGE SCALE GENOMIC DNA]</scope>
    <source>
        <strain evidence="4">DSM 27623</strain>
    </source>
</reference>
<keyword evidence="4" id="KW-1185">Reference proteome</keyword>